<dbReference type="Proteomes" id="UP000003560">
    <property type="component" value="Unassembled WGS sequence"/>
</dbReference>
<feature type="transmembrane region" description="Helical" evidence="7">
    <location>
        <begin position="178"/>
        <end position="203"/>
    </location>
</feature>
<feature type="non-terminal residue" evidence="9">
    <location>
        <position position="206"/>
    </location>
</feature>
<evidence type="ECO:0000256" key="1">
    <source>
        <dbReference type="ARBA" id="ARBA00004651"/>
    </source>
</evidence>
<feature type="domain" description="DNA translocase FtsK 4TM region" evidence="8">
    <location>
        <begin position="83"/>
        <end position="204"/>
    </location>
</feature>
<dbReference type="Pfam" id="PF13491">
    <property type="entry name" value="FtsK_4TM"/>
    <property type="match status" value="1"/>
</dbReference>
<organism evidence="9 10">
    <name type="scientific">Collinsella stercoris DSM 13279</name>
    <dbReference type="NCBI Taxonomy" id="445975"/>
    <lineage>
        <taxon>Bacteria</taxon>
        <taxon>Bacillati</taxon>
        <taxon>Actinomycetota</taxon>
        <taxon>Coriobacteriia</taxon>
        <taxon>Coriobacteriales</taxon>
        <taxon>Coriobacteriaceae</taxon>
        <taxon>Collinsella</taxon>
    </lineage>
</organism>
<keyword evidence="3 7" id="KW-0812">Transmembrane</keyword>
<evidence type="ECO:0000256" key="3">
    <source>
        <dbReference type="ARBA" id="ARBA00022692"/>
    </source>
</evidence>
<dbReference type="AlphaFoldDB" id="B6GBS9"/>
<evidence type="ECO:0000256" key="7">
    <source>
        <dbReference type="SAM" id="Phobius"/>
    </source>
</evidence>
<comment type="subcellular location">
    <subcellularLocation>
        <location evidence="1">Cell membrane</location>
        <topology evidence="1">Multi-pass membrane protein</topology>
    </subcellularLocation>
</comment>
<dbReference type="eggNOG" id="COG1674">
    <property type="taxonomic scope" value="Bacteria"/>
</dbReference>
<name>B6GBS9_9ACTN</name>
<feature type="transmembrane region" description="Helical" evidence="7">
    <location>
        <begin position="55"/>
        <end position="73"/>
    </location>
</feature>
<keyword evidence="2" id="KW-1003">Cell membrane</keyword>
<proteinExistence type="predicted"/>
<evidence type="ECO:0000313" key="9">
    <source>
        <dbReference type="EMBL" id="EEA90293.1"/>
    </source>
</evidence>
<gene>
    <name evidence="9" type="ORF">COLSTE_01543</name>
</gene>
<feature type="transmembrane region" description="Helical" evidence="7">
    <location>
        <begin position="122"/>
        <end position="142"/>
    </location>
</feature>
<keyword evidence="5 7" id="KW-0472">Membrane</keyword>
<keyword evidence="10" id="KW-1185">Reference proteome</keyword>
<feature type="transmembrane region" description="Helical" evidence="7">
    <location>
        <begin position="85"/>
        <end position="110"/>
    </location>
</feature>
<accession>B6GBS9</accession>
<reference evidence="9 10" key="1">
    <citation type="submission" date="2008-10" db="EMBL/GenBank/DDBJ databases">
        <title>Draft genome sequence of Collinsella stercoris (DSM 13279).</title>
        <authorList>
            <person name="Sudarsanam P."/>
            <person name="Ley R."/>
            <person name="Guruge J."/>
            <person name="Turnbaugh P.J."/>
            <person name="Mahowald M."/>
            <person name="Liep D."/>
            <person name="Gordon J."/>
        </authorList>
    </citation>
    <scope>NUCLEOTIDE SEQUENCE [LARGE SCALE GENOMIC DNA]</scope>
    <source>
        <strain evidence="9 10">DSM 13279</strain>
    </source>
</reference>
<dbReference type="HOGENOM" id="CLU_1339985_0_0_11"/>
<reference evidence="9 10" key="2">
    <citation type="submission" date="2008-10" db="EMBL/GenBank/DDBJ databases">
        <authorList>
            <person name="Fulton L."/>
            <person name="Clifton S."/>
            <person name="Fulton B."/>
            <person name="Xu J."/>
            <person name="Minx P."/>
            <person name="Pepin K.H."/>
            <person name="Johnson M."/>
            <person name="Thiruvilangam P."/>
            <person name="Bhonagiri V."/>
            <person name="Nash W.E."/>
            <person name="Mardis E.R."/>
            <person name="Wilson R.K."/>
        </authorList>
    </citation>
    <scope>NUCLEOTIDE SEQUENCE [LARGE SCALE GENOMIC DNA]</scope>
    <source>
        <strain evidence="9 10">DSM 13279</strain>
    </source>
</reference>
<dbReference type="InterPro" id="IPR025199">
    <property type="entry name" value="FtsK_4TM"/>
</dbReference>
<feature type="transmembrane region" description="Helical" evidence="7">
    <location>
        <begin position="154"/>
        <end position="171"/>
    </location>
</feature>
<evidence type="ECO:0000256" key="6">
    <source>
        <dbReference type="SAM" id="MobiDB-lite"/>
    </source>
</evidence>
<feature type="region of interest" description="Disordered" evidence="6">
    <location>
        <begin position="1"/>
        <end position="28"/>
    </location>
</feature>
<evidence type="ECO:0000313" key="10">
    <source>
        <dbReference type="Proteomes" id="UP000003560"/>
    </source>
</evidence>
<evidence type="ECO:0000259" key="8">
    <source>
        <dbReference type="Pfam" id="PF13491"/>
    </source>
</evidence>
<evidence type="ECO:0000256" key="4">
    <source>
        <dbReference type="ARBA" id="ARBA00022989"/>
    </source>
</evidence>
<evidence type="ECO:0000256" key="2">
    <source>
        <dbReference type="ARBA" id="ARBA00022475"/>
    </source>
</evidence>
<comment type="caution">
    <text evidence="9">The sequence shown here is derived from an EMBL/GenBank/DDBJ whole genome shotgun (WGS) entry which is preliminary data.</text>
</comment>
<protein>
    <recommendedName>
        <fullName evidence="8">DNA translocase FtsK 4TM region domain-containing protein</fullName>
    </recommendedName>
</protein>
<dbReference type="STRING" id="445975.COLSTE_01543"/>
<dbReference type="EMBL" id="ABXJ01000082">
    <property type="protein sequence ID" value="EEA90293.1"/>
    <property type="molecule type" value="Genomic_DNA"/>
</dbReference>
<evidence type="ECO:0000256" key="5">
    <source>
        <dbReference type="ARBA" id="ARBA00023136"/>
    </source>
</evidence>
<dbReference type="GO" id="GO:0005886">
    <property type="term" value="C:plasma membrane"/>
    <property type="evidence" value="ECO:0007669"/>
    <property type="project" value="UniProtKB-SubCell"/>
</dbReference>
<sequence>MPRANAASNKKKAASGARAAGSKQPAAKLRANAARQAQAEPSLEPLMGVSAGRDIAGIVIAVAAVVSFIAVVSPTSAPVSNAIAGFYHLGFGLGAYVLPFCLLLFAAGLFLRDRAPLNARTLAGGGIIFTCVLSMLSLMVPGTDFSTAGMFEPHALAASGGYLGAFFASMLQQALGKTIAMVVLVGLVIVGLVIIGFSVSAFFQAA</sequence>
<dbReference type="RefSeq" id="WP_006721182.1">
    <property type="nucleotide sequence ID" value="NZ_DS995476.1"/>
</dbReference>
<keyword evidence="4 7" id="KW-1133">Transmembrane helix</keyword>